<feature type="compositionally biased region" description="Basic residues" evidence="1">
    <location>
        <begin position="38"/>
        <end position="47"/>
    </location>
</feature>
<dbReference type="Proteomes" id="UP000712281">
    <property type="component" value="Unassembled WGS sequence"/>
</dbReference>
<evidence type="ECO:0000313" key="3">
    <source>
        <dbReference type="Proteomes" id="UP000712281"/>
    </source>
</evidence>
<comment type="caution">
    <text evidence="2">The sequence shown here is derived from an EMBL/GenBank/DDBJ whole genome shotgun (WGS) entry which is preliminary data.</text>
</comment>
<dbReference type="EMBL" id="QGKW02001660">
    <property type="protein sequence ID" value="KAF2579191.1"/>
    <property type="molecule type" value="Genomic_DNA"/>
</dbReference>
<evidence type="ECO:0000313" key="2">
    <source>
        <dbReference type="EMBL" id="KAF2579191.1"/>
    </source>
</evidence>
<protein>
    <submittedName>
        <fullName evidence="2">Uncharacterized protein</fullName>
    </submittedName>
</protein>
<dbReference type="AlphaFoldDB" id="A0A8S9JAE4"/>
<feature type="region of interest" description="Disordered" evidence="1">
    <location>
        <begin position="101"/>
        <end position="154"/>
    </location>
</feature>
<feature type="region of interest" description="Disordered" evidence="1">
    <location>
        <begin position="1"/>
        <end position="68"/>
    </location>
</feature>
<proteinExistence type="predicted"/>
<evidence type="ECO:0000256" key="1">
    <source>
        <dbReference type="SAM" id="MobiDB-lite"/>
    </source>
</evidence>
<name>A0A8S9JAE4_BRACR</name>
<organism evidence="2 3">
    <name type="scientific">Brassica cretica</name>
    <name type="common">Mustard</name>
    <dbReference type="NCBI Taxonomy" id="69181"/>
    <lineage>
        <taxon>Eukaryota</taxon>
        <taxon>Viridiplantae</taxon>
        <taxon>Streptophyta</taxon>
        <taxon>Embryophyta</taxon>
        <taxon>Tracheophyta</taxon>
        <taxon>Spermatophyta</taxon>
        <taxon>Magnoliopsida</taxon>
        <taxon>eudicotyledons</taxon>
        <taxon>Gunneridae</taxon>
        <taxon>Pentapetalae</taxon>
        <taxon>rosids</taxon>
        <taxon>malvids</taxon>
        <taxon>Brassicales</taxon>
        <taxon>Brassicaceae</taxon>
        <taxon>Brassiceae</taxon>
        <taxon>Brassica</taxon>
    </lineage>
</organism>
<feature type="compositionally biased region" description="Polar residues" evidence="1">
    <location>
        <begin position="1"/>
        <end position="12"/>
    </location>
</feature>
<gene>
    <name evidence="2" type="ORF">F2Q68_00005034</name>
</gene>
<sequence length="154" mass="16759">MDPNQTTGTAPSGVNDIDLIGPDSGAGVTPTGASSCKHSGKKSKAPRSVKGDVQPPKHRAVWHSRDPKHSIWMLQGRKFTMTPAAGHDPPKLKLQWIGRNRHWTPTPTKHSDPIPEWIDGEAGGAKDTNLTTKPFYPRESNSIRDEDLPSSGVR</sequence>
<accession>A0A8S9JAE4</accession>
<reference evidence="2" key="1">
    <citation type="submission" date="2019-12" db="EMBL/GenBank/DDBJ databases">
        <title>Genome sequencing and annotation of Brassica cretica.</title>
        <authorList>
            <person name="Studholme D.J."/>
            <person name="Sarris P.F."/>
        </authorList>
    </citation>
    <scope>NUCLEOTIDE SEQUENCE</scope>
    <source>
        <strain evidence="2">PFS-001/15</strain>
        <tissue evidence="2">Leaf</tissue>
    </source>
</reference>